<sequence>MEFRCLASSSAGNCYHITLNRKDLPPVVLLLEAGLPYAEILRRMSSEGLDLRPVDAVLITHNHKDHSAASGDLRRRGKRVYGNRLIVGDDQDTLLEAGRIKTVAAETRVYPFSVEHDAEDSLGFVIYTDMEMILFVNDCKYFAEDLSKQKFDYIFIESNYDGRVIHFAYEAAKDQKNNIDIDRYERLLNSHMSIAHTCDHLKKLDLSNCKGIFLMHLSGRHANPNLFKQRVSKEFGKPCFVCRKSGGIL</sequence>
<comment type="caution">
    <text evidence="2">The sequence shown here is derived from an EMBL/GenBank/DDBJ whole genome shotgun (WGS) entry which is preliminary data.</text>
</comment>
<dbReference type="PANTHER" id="PTHR47619">
    <property type="entry name" value="METALLO-HYDROLASE YYCJ-RELATED"/>
    <property type="match status" value="1"/>
</dbReference>
<dbReference type="Proteomes" id="UP000433575">
    <property type="component" value="Unassembled WGS sequence"/>
</dbReference>
<dbReference type="InterPro" id="IPR036866">
    <property type="entry name" value="RibonucZ/Hydroxyglut_hydro"/>
</dbReference>
<evidence type="ECO:0000313" key="2">
    <source>
        <dbReference type="EMBL" id="MSA89247.1"/>
    </source>
</evidence>
<keyword evidence="2" id="KW-0378">Hydrolase</keyword>
<accession>A0A6N7S5T0</accession>
<dbReference type="Gene3D" id="3.60.15.10">
    <property type="entry name" value="Ribonuclease Z/Hydroxyacylglutathione hydrolase-like"/>
    <property type="match status" value="1"/>
</dbReference>
<dbReference type="Pfam" id="PF12706">
    <property type="entry name" value="Lactamase_B_2"/>
    <property type="match status" value="1"/>
</dbReference>
<keyword evidence="5" id="KW-1185">Reference proteome</keyword>
<name>A0A6N7S5T0_9FIRM</name>
<dbReference type="GO" id="GO:0016787">
    <property type="term" value="F:hydrolase activity"/>
    <property type="evidence" value="ECO:0007669"/>
    <property type="project" value="UniProtKB-KW"/>
</dbReference>
<feature type="domain" description="Metallo-beta-lactamase" evidence="1">
    <location>
        <begin position="11"/>
        <end position="196"/>
    </location>
</feature>
<proteinExistence type="predicted"/>
<reference evidence="4 5" key="1">
    <citation type="journal article" date="2019" name="Nat. Med.">
        <title>A library of human gut bacterial isolates paired with longitudinal multiomics data enables mechanistic microbiome research.</title>
        <authorList>
            <person name="Poyet M."/>
            <person name="Groussin M."/>
            <person name="Gibbons S.M."/>
            <person name="Avila-Pacheco J."/>
            <person name="Jiang X."/>
            <person name="Kearney S.M."/>
            <person name="Perrotta A.R."/>
            <person name="Berdy B."/>
            <person name="Zhao S."/>
            <person name="Lieberman T.D."/>
            <person name="Swanson P.K."/>
            <person name="Smith M."/>
            <person name="Roesemann S."/>
            <person name="Alexander J.E."/>
            <person name="Rich S.A."/>
            <person name="Livny J."/>
            <person name="Vlamakis H."/>
            <person name="Clish C."/>
            <person name="Bullock K."/>
            <person name="Deik A."/>
            <person name="Scott J."/>
            <person name="Pierce K.A."/>
            <person name="Xavier R.J."/>
            <person name="Alm E.J."/>
        </authorList>
    </citation>
    <scope>NUCLEOTIDE SEQUENCE [LARGE SCALE GENOMIC DNA]</scope>
    <source>
        <strain evidence="2 4">BIOML-A4</strain>
        <strain evidence="3 5">BIOML-A5</strain>
    </source>
</reference>
<dbReference type="AlphaFoldDB" id="A0A6N7S5T0"/>
<dbReference type="Proteomes" id="UP000480929">
    <property type="component" value="Unassembled WGS sequence"/>
</dbReference>
<evidence type="ECO:0000259" key="1">
    <source>
        <dbReference type="SMART" id="SM00849"/>
    </source>
</evidence>
<evidence type="ECO:0000313" key="4">
    <source>
        <dbReference type="Proteomes" id="UP000433575"/>
    </source>
</evidence>
<dbReference type="EMBL" id="WKPI01000010">
    <property type="protein sequence ID" value="MSC32924.1"/>
    <property type="molecule type" value="Genomic_DNA"/>
</dbReference>
<dbReference type="SMART" id="SM00849">
    <property type="entry name" value="Lactamase_B"/>
    <property type="match status" value="1"/>
</dbReference>
<dbReference type="InterPro" id="IPR052533">
    <property type="entry name" value="WalJ/YycJ-like"/>
</dbReference>
<dbReference type="PANTHER" id="PTHR47619:SF1">
    <property type="entry name" value="EXODEOXYRIBONUCLEASE WALJ"/>
    <property type="match status" value="1"/>
</dbReference>
<dbReference type="EMBL" id="WKPJ01000009">
    <property type="protein sequence ID" value="MSA89247.1"/>
    <property type="molecule type" value="Genomic_DNA"/>
</dbReference>
<protein>
    <submittedName>
        <fullName evidence="2">MBL fold metallo-hydrolase</fullName>
    </submittedName>
</protein>
<dbReference type="OrthoDB" id="1846420at2"/>
<evidence type="ECO:0000313" key="5">
    <source>
        <dbReference type="Proteomes" id="UP000480929"/>
    </source>
</evidence>
<organism evidence="2 4">
    <name type="scientific">Holdemania massiliensis</name>
    <dbReference type="NCBI Taxonomy" id="1468449"/>
    <lineage>
        <taxon>Bacteria</taxon>
        <taxon>Bacillati</taxon>
        <taxon>Bacillota</taxon>
        <taxon>Erysipelotrichia</taxon>
        <taxon>Erysipelotrichales</taxon>
        <taxon>Erysipelotrichaceae</taxon>
        <taxon>Holdemania</taxon>
    </lineage>
</organism>
<gene>
    <name evidence="3" type="ORF">GKD88_07300</name>
    <name evidence="2" type="ORF">GKE08_07900</name>
</gene>
<evidence type="ECO:0000313" key="3">
    <source>
        <dbReference type="EMBL" id="MSC32924.1"/>
    </source>
</evidence>
<dbReference type="InterPro" id="IPR001279">
    <property type="entry name" value="Metallo-B-lactamas"/>
</dbReference>
<dbReference type="SUPFAM" id="SSF56281">
    <property type="entry name" value="Metallo-hydrolase/oxidoreductase"/>
    <property type="match status" value="1"/>
</dbReference>